<protein>
    <submittedName>
        <fullName evidence="2">Transcriptional regulator</fullName>
    </submittedName>
</protein>
<dbReference type="SUPFAM" id="SSF47413">
    <property type="entry name" value="lambda repressor-like DNA-binding domains"/>
    <property type="match status" value="1"/>
</dbReference>
<name>A0A2T7U9P2_9BURK</name>
<gene>
    <name evidence="2" type="ORF">H663_017530</name>
</gene>
<dbReference type="RefSeq" id="WP_053174479.1">
    <property type="nucleotide sequence ID" value="NZ_LFYT02000031.1"/>
</dbReference>
<dbReference type="InterPro" id="IPR039554">
    <property type="entry name" value="HigA2-like_HTH"/>
</dbReference>
<dbReference type="SMART" id="SM00530">
    <property type="entry name" value="HTH_XRE"/>
    <property type="match status" value="1"/>
</dbReference>
<dbReference type="GO" id="GO:0003677">
    <property type="term" value="F:DNA binding"/>
    <property type="evidence" value="ECO:0007669"/>
    <property type="project" value="InterPro"/>
</dbReference>
<dbReference type="Gene3D" id="1.10.260.40">
    <property type="entry name" value="lambda repressor-like DNA-binding domains"/>
    <property type="match status" value="1"/>
</dbReference>
<evidence type="ECO:0000313" key="3">
    <source>
        <dbReference type="Proteomes" id="UP000037507"/>
    </source>
</evidence>
<dbReference type="PROSITE" id="PS50943">
    <property type="entry name" value="HTH_CROC1"/>
    <property type="match status" value="1"/>
</dbReference>
<dbReference type="CDD" id="cd00093">
    <property type="entry name" value="HTH_XRE"/>
    <property type="match status" value="1"/>
</dbReference>
<evidence type="ECO:0000259" key="1">
    <source>
        <dbReference type="PROSITE" id="PS50943"/>
    </source>
</evidence>
<sequence length="98" mass="10809">MSNKLKMVVGSDNVFHDLGFAEPEAQNLLLRADLVSHIRKVILKLDITQAEAAQRAGISQPRMNDLVKGRTHKFTLDALVNVAAKLGYTVKLSLKRVA</sequence>
<keyword evidence="3" id="KW-1185">Reference proteome</keyword>
<accession>A0A2T7U9P2</accession>
<comment type="caution">
    <text evidence="2">The sequence shown here is derived from an EMBL/GenBank/DDBJ whole genome shotgun (WGS) entry which is preliminary data.</text>
</comment>
<proteinExistence type="predicted"/>
<organism evidence="2 3">
    <name type="scientific">Limnohabitans planktonicus II-D5</name>
    <dbReference type="NCBI Taxonomy" id="1293045"/>
    <lineage>
        <taxon>Bacteria</taxon>
        <taxon>Pseudomonadati</taxon>
        <taxon>Pseudomonadota</taxon>
        <taxon>Betaproteobacteria</taxon>
        <taxon>Burkholderiales</taxon>
        <taxon>Comamonadaceae</taxon>
        <taxon>Limnohabitans</taxon>
    </lineage>
</organism>
<dbReference type="STRING" id="1293045.H663_14910"/>
<dbReference type="Proteomes" id="UP000037507">
    <property type="component" value="Unassembled WGS sequence"/>
</dbReference>
<evidence type="ECO:0000313" key="2">
    <source>
        <dbReference type="EMBL" id="PVE41369.1"/>
    </source>
</evidence>
<dbReference type="InterPro" id="IPR001387">
    <property type="entry name" value="Cro/C1-type_HTH"/>
</dbReference>
<dbReference type="InterPro" id="IPR010982">
    <property type="entry name" value="Lambda_DNA-bd_dom_sf"/>
</dbReference>
<feature type="domain" description="HTH cro/C1-type" evidence="1">
    <location>
        <begin position="38"/>
        <end position="93"/>
    </location>
</feature>
<dbReference type="AlphaFoldDB" id="A0A2T7U9P2"/>
<dbReference type="EMBL" id="LFYT02000031">
    <property type="protein sequence ID" value="PVE41369.1"/>
    <property type="molecule type" value="Genomic_DNA"/>
</dbReference>
<reference evidence="2" key="1">
    <citation type="submission" date="2017-04" db="EMBL/GenBank/DDBJ databases">
        <title>Unexpected and diverse lifestyles within the genus Limnohabitans.</title>
        <authorList>
            <person name="Kasalicky V."/>
            <person name="Mehrshad M."/>
            <person name="Andrei S.-A."/>
            <person name="Salcher M."/>
            <person name="Kratochvilova H."/>
            <person name="Simek K."/>
            <person name="Ghai R."/>
        </authorList>
    </citation>
    <scope>NUCLEOTIDE SEQUENCE [LARGE SCALE GENOMIC DNA]</scope>
    <source>
        <strain evidence="2">II-D5</strain>
    </source>
</reference>
<dbReference type="Pfam" id="PF13744">
    <property type="entry name" value="HTH_37"/>
    <property type="match status" value="1"/>
</dbReference>